<accession>W7TT15</accession>
<gene>
    <name evidence="1" type="ORF">Naga_100001g79</name>
</gene>
<organism evidence="1 2">
    <name type="scientific">Nannochloropsis gaditana</name>
    <dbReference type="NCBI Taxonomy" id="72520"/>
    <lineage>
        <taxon>Eukaryota</taxon>
        <taxon>Sar</taxon>
        <taxon>Stramenopiles</taxon>
        <taxon>Ochrophyta</taxon>
        <taxon>Eustigmatophyceae</taxon>
        <taxon>Eustigmatales</taxon>
        <taxon>Monodopsidaceae</taxon>
        <taxon>Nannochloropsis</taxon>
    </lineage>
</organism>
<dbReference type="EMBL" id="AZIL01000609">
    <property type="protein sequence ID" value="EWM26678.1"/>
    <property type="molecule type" value="Genomic_DNA"/>
</dbReference>
<comment type="caution">
    <text evidence="1">The sequence shown here is derived from an EMBL/GenBank/DDBJ whole genome shotgun (WGS) entry which is preliminary data.</text>
</comment>
<proteinExistence type="predicted"/>
<sequence>MEWRRGSKSKGRCLYSGSAENSVERTVVHFLQGEARIALAARWRTKNREGASRAVKVCVEPGPRESLSVVKGSFFLHVRADEDETSHT</sequence>
<dbReference type="Proteomes" id="UP000019335">
    <property type="component" value="Chromosome 8"/>
</dbReference>
<reference evidence="1 2" key="1">
    <citation type="journal article" date="2014" name="Mol. Plant">
        <title>Chromosome Scale Genome Assembly and Transcriptome Profiling of Nannochloropsis gaditana in Nitrogen Depletion.</title>
        <authorList>
            <person name="Corteggiani Carpinelli E."/>
            <person name="Telatin A."/>
            <person name="Vitulo N."/>
            <person name="Forcato C."/>
            <person name="D'Angelo M."/>
            <person name="Schiavon R."/>
            <person name="Vezzi A."/>
            <person name="Giacometti G.M."/>
            <person name="Morosinotto T."/>
            <person name="Valle G."/>
        </authorList>
    </citation>
    <scope>NUCLEOTIDE SEQUENCE [LARGE SCALE GENOMIC DNA]</scope>
    <source>
        <strain evidence="1 2">B-31</strain>
    </source>
</reference>
<evidence type="ECO:0000313" key="2">
    <source>
        <dbReference type="Proteomes" id="UP000019335"/>
    </source>
</evidence>
<keyword evidence="2" id="KW-1185">Reference proteome</keyword>
<name>W7TT15_9STRA</name>
<protein>
    <submittedName>
        <fullName evidence="1">Uncharacterized protein</fullName>
    </submittedName>
</protein>
<dbReference type="AlphaFoldDB" id="W7TT15"/>
<evidence type="ECO:0000313" key="1">
    <source>
        <dbReference type="EMBL" id="EWM26678.1"/>
    </source>
</evidence>